<accession>A0AAE0GJH6</accession>
<comment type="caution">
    <text evidence="1">The sequence shown here is derived from an EMBL/GenBank/DDBJ whole genome shotgun (WGS) entry which is preliminary data.</text>
</comment>
<dbReference type="EMBL" id="LGRX02005127">
    <property type="protein sequence ID" value="KAK3279117.1"/>
    <property type="molecule type" value="Genomic_DNA"/>
</dbReference>
<keyword evidence="2" id="KW-1185">Reference proteome</keyword>
<dbReference type="AlphaFoldDB" id="A0AAE0GJH6"/>
<organism evidence="1 2">
    <name type="scientific">Cymbomonas tetramitiformis</name>
    <dbReference type="NCBI Taxonomy" id="36881"/>
    <lineage>
        <taxon>Eukaryota</taxon>
        <taxon>Viridiplantae</taxon>
        <taxon>Chlorophyta</taxon>
        <taxon>Pyramimonadophyceae</taxon>
        <taxon>Pyramimonadales</taxon>
        <taxon>Pyramimonadaceae</taxon>
        <taxon>Cymbomonas</taxon>
    </lineage>
</organism>
<sequence length="310" mass="33847">MPHHSAEYAIDFVPNSHVERDSYVDPDSPELRPVEKVLPLAIRVVVPIDHLLLWASCIIHRAAEHTGSGDKLSTFMERMGGSIHLIHPTIGSIHFIHPTALDLLTAIDNLPSDDEGKQLLVQIVGAQLLDSARGVLKALHGNSKEGNKAGVEASGKILAQVLPVVNNASYSVQDLKATTIKNLMIWAEVATPLIEEHGQDPLTRFKDSSVVPTEVKSKVKKFLGSIVDRMRLACNVVNVVEAKVDVSTRVIKEKDSFLDETCNKQKSWISSIPTAAVAKDDDSLPSNFLKLKRALRVGDWEAVGTALCPE</sequence>
<dbReference type="Proteomes" id="UP001190700">
    <property type="component" value="Unassembled WGS sequence"/>
</dbReference>
<gene>
    <name evidence="1" type="ORF">CYMTET_12986</name>
</gene>
<proteinExistence type="predicted"/>
<name>A0AAE0GJH6_9CHLO</name>
<evidence type="ECO:0000313" key="1">
    <source>
        <dbReference type="EMBL" id="KAK3279117.1"/>
    </source>
</evidence>
<protein>
    <submittedName>
        <fullName evidence="1">Uncharacterized protein</fullName>
    </submittedName>
</protein>
<reference evidence="1 2" key="1">
    <citation type="journal article" date="2015" name="Genome Biol. Evol.">
        <title>Comparative Genomics of a Bacterivorous Green Alga Reveals Evolutionary Causalities and Consequences of Phago-Mixotrophic Mode of Nutrition.</title>
        <authorList>
            <person name="Burns J.A."/>
            <person name="Paasch A."/>
            <person name="Narechania A."/>
            <person name="Kim E."/>
        </authorList>
    </citation>
    <scope>NUCLEOTIDE SEQUENCE [LARGE SCALE GENOMIC DNA]</scope>
    <source>
        <strain evidence="1 2">PLY_AMNH</strain>
    </source>
</reference>
<evidence type="ECO:0000313" key="2">
    <source>
        <dbReference type="Proteomes" id="UP001190700"/>
    </source>
</evidence>